<name>W4FJB2_APHAT</name>
<organism evidence="2">
    <name type="scientific">Aphanomyces astaci</name>
    <name type="common">Crayfish plague agent</name>
    <dbReference type="NCBI Taxonomy" id="112090"/>
    <lineage>
        <taxon>Eukaryota</taxon>
        <taxon>Sar</taxon>
        <taxon>Stramenopiles</taxon>
        <taxon>Oomycota</taxon>
        <taxon>Saprolegniomycetes</taxon>
        <taxon>Saprolegniales</taxon>
        <taxon>Verrucalvaceae</taxon>
        <taxon>Aphanomyces</taxon>
    </lineage>
</organism>
<feature type="compositionally biased region" description="Polar residues" evidence="1">
    <location>
        <begin position="46"/>
        <end position="70"/>
    </location>
</feature>
<dbReference type="GeneID" id="20818277"/>
<accession>W4FJB2</accession>
<dbReference type="EMBL" id="KI913196">
    <property type="protein sequence ID" value="ETV67550.1"/>
    <property type="molecule type" value="Genomic_DNA"/>
</dbReference>
<gene>
    <name evidence="2" type="ORF">H257_16281</name>
</gene>
<evidence type="ECO:0000256" key="1">
    <source>
        <dbReference type="SAM" id="MobiDB-lite"/>
    </source>
</evidence>
<proteinExistence type="predicted"/>
<sequence length="319" mass="35451">MHLGFDSTVFDKHGSAFQKKLKRDYVTPSRAIQRPHDDRDDCDGPSGNQGSNSQHGWRPSSSSSPENGGWNNNRGNSYDNNRDRNRDRQQDQGYGRTYCGGRNDQAGIAARVAARPFIDEGNHLNRIANTHILSHHFLPPSALNRVLQRPNPPSVLPKVFQPGSAPLCDVFASPPQEPPLIAATTLVPITDAPGELLDHFASLVDAGDLDFAEFPSTEVLITERLPLYPPRPLLRIPANPNKVDLPLFPSSAFSATRSDIITRRRKLLSRCFSNCPQDVWMVSVPILHSKLLVDKAFSPFMRTYATVKATPVTRPYPCR</sequence>
<dbReference type="VEuPathDB" id="FungiDB:H257_16281"/>
<feature type="compositionally biased region" description="Basic and acidic residues" evidence="1">
    <location>
        <begin position="80"/>
        <end position="90"/>
    </location>
</feature>
<evidence type="ECO:0000313" key="2">
    <source>
        <dbReference type="EMBL" id="ETV67550.1"/>
    </source>
</evidence>
<dbReference type="RefSeq" id="XP_009842954.1">
    <property type="nucleotide sequence ID" value="XM_009844652.1"/>
</dbReference>
<feature type="region of interest" description="Disordered" evidence="1">
    <location>
        <begin position="19"/>
        <end position="102"/>
    </location>
</feature>
<protein>
    <submittedName>
        <fullName evidence="2">Uncharacterized protein</fullName>
    </submittedName>
</protein>
<reference evidence="2" key="1">
    <citation type="submission" date="2013-12" db="EMBL/GenBank/DDBJ databases">
        <title>The Genome Sequence of Aphanomyces astaci APO3.</title>
        <authorList>
            <consortium name="The Broad Institute Genomics Platform"/>
            <person name="Russ C."/>
            <person name="Tyler B."/>
            <person name="van West P."/>
            <person name="Dieguez-Uribeondo J."/>
            <person name="Young S.K."/>
            <person name="Zeng Q."/>
            <person name="Gargeya S."/>
            <person name="Fitzgerald M."/>
            <person name="Abouelleil A."/>
            <person name="Alvarado L."/>
            <person name="Chapman S.B."/>
            <person name="Gainer-Dewar J."/>
            <person name="Goldberg J."/>
            <person name="Griggs A."/>
            <person name="Gujja S."/>
            <person name="Hansen M."/>
            <person name="Howarth C."/>
            <person name="Imamovic A."/>
            <person name="Ireland A."/>
            <person name="Larimer J."/>
            <person name="McCowan C."/>
            <person name="Murphy C."/>
            <person name="Pearson M."/>
            <person name="Poon T.W."/>
            <person name="Priest M."/>
            <person name="Roberts A."/>
            <person name="Saif S."/>
            <person name="Shea T."/>
            <person name="Sykes S."/>
            <person name="Wortman J."/>
            <person name="Nusbaum C."/>
            <person name="Birren B."/>
        </authorList>
    </citation>
    <scope>NUCLEOTIDE SEQUENCE [LARGE SCALE GENOMIC DNA]</scope>
    <source>
        <strain evidence="2">APO3</strain>
    </source>
</reference>
<dbReference type="AlphaFoldDB" id="W4FJB2"/>